<evidence type="ECO:0000256" key="1">
    <source>
        <dbReference type="ARBA" id="ARBA00022679"/>
    </source>
</evidence>
<dbReference type="AlphaFoldDB" id="A0A0F3IPX5"/>
<evidence type="ECO:0000256" key="2">
    <source>
        <dbReference type="ARBA" id="ARBA00023315"/>
    </source>
</evidence>
<dbReference type="InterPro" id="IPR000182">
    <property type="entry name" value="GNAT_dom"/>
</dbReference>
<dbReference type="OrthoDB" id="9803907at2"/>
<dbReference type="GO" id="GO:0016747">
    <property type="term" value="F:acyltransferase activity, transferring groups other than amino-acyl groups"/>
    <property type="evidence" value="ECO:0007669"/>
    <property type="project" value="InterPro"/>
</dbReference>
<dbReference type="Proteomes" id="UP000033774">
    <property type="component" value="Unassembled WGS sequence"/>
</dbReference>
<gene>
    <name evidence="4" type="ORF">VZ95_16840</name>
</gene>
<feature type="domain" description="N-acetyltransferase" evidence="3">
    <location>
        <begin position="17"/>
        <end position="173"/>
    </location>
</feature>
<accession>A0A0F3IPX5</accession>
<evidence type="ECO:0000259" key="3">
    <source>
        <dbReference type="PROSITE" id="PS51186"/>
    </source>
</evidence>
<organism evidence="4 5">
    <name type="scientific">Elstera litoralis</name>
    <dbReference type="NCBI Taxonomy" id="552518"/>
    <lineage>
        <taxon>Bacteria</taxon>
        <taxon>Pseudomonadati</taxon>
        <taxon>Pseudomonadota</taxon>
        <taxon>Alphaproteobacteria</taxon>
        <taxon>Rhodospirillales</taxon>
        <taxon>Rhodospirillaceae</taxon>
        <taxon>Elstera</taxon>
    </lineage>
</organism>
<protein>
    <submittedName>
        <fullName evidence="4">Acetyltransferase</fullName>
    </submittedName>
</protein>
<dbReference type="Gene3D" id="3.40.630.30">
    <property type="match status" value="1"/>
</dbReference>
<dbReference type="PANTHER" id="PTHR43877:SF2">
    <property type="entry name" value="AMINOALKYLPHOSPHONATE N-ACETYLTRANSFERASE-RELATED"/>
    <property type="match status" value="1"/>
</dbReference>
<keyword evidence="2" id="KW-0012">Acyltransferase</keyword>
<dbReference type="SUPFAM" id="SSF55729">
    <property type="entry name" value="Acyl-CoA N-acyltransferases (Nat)"/>
    <property type="match status" value="1"/>
</dbReference>
<keyword evidence="5" id="KW-1185">Reference proteome</keyword>
<name>A0A0F3IPX5_9PROT</name>
<dbReference type="CDD" id="cd04301">
    <property type="entry name" value="NAT_SF"/>
    <property type="match status" value="1"/>
</dbReference>
<sequence>MDQRVPLASGPSVITAERLEQFSGTDLHDLCDAAAAAIDDGGGFGWLVAPRRDVFERYWSGVVLVPERTLFVGRLDGTIGGAAQFQRPPRNNEAQAHVATLTGMFVAPWARGRGMARAIVLAIEAAARDAGFKVINLDVRETQVNAIKLYEALGYHRWATHPHYAIVDGRMIAGHYFTKLLSDAP</sequence>
<proteinExistence type="predicted"/>
<keyword evidence="1 4" id="KW-0808">Transferase</keyword>
<reference evidence="4 5" key="1">
    <citation type="submission" date="2015-03" db="EMBL/GenBank/DDBJ databases">
        <title>Draft genome sequence of Elstera litoralis.</title>
        <authorList>
            <person name="Rahalkar M.C."/>
            <person name="Dhakephalkar P.K."/>
            <person name="Pore S.D."/>
            <person name="Arora P."/>
            <person name="Kapse N.G."/>
            <person name="Pandit P.S."/>
        </authorList>
    </citation>
    <scope>NUCLEOTIDE SEQUENCE [LARGE SCALE GENOMIC DNA]</scope>
    <source>
        <strain evidence="4 5">Dia-1</strain>
    </source>
</reference>
<dbReference type="InterPro" id="IPR016181">
    <property type="entry name" value="Acyl_CoA_acyltransferase"/>
</dbReference>
<dbReference type="PANTHER" id="PTHR43877">
    <property type="entry name" value="AMINOALKYLPHOSPHONATE N-ACETYLTRANSFERASE-RELATED-RELATED"/>
    <property type="match status" value="1"/>
</dbReference>
<dbReference type="RefSeq" id="WP_045776887.1">
    <property type="nucleotide sequence ID" value="NZ_LAJY01000526.1"/>
</dbReference>
<dbReference type="Pfam" id="PF00583">
    <property type="entry name" value="Acetyltransf_1"/>
    <property type="match status" value="1"/>
</dbReference>
<dbReference type="InterPro" id="IPR050832">
    <property type="entry name" value="Bact_Acetyltransf"/>
</dbReference>
<comment type="caution">
    <text evidence="4">The sequence shown here is derived from an EMBL/GenBank/DDBJ whole genome shotgun (WGS) entry which is preliminary data.</text>
</comment>
<dbReference type="PROSITE" id="PS51186">
    <property type="entry name" value="GNAT"/>
    <property type="match status" value="1"/>
</dbReference>
<dbReference type="EMBL" id="LAJY01000526">
    <property type="protein sequence ID" value="KJV08588.1"/>
    <property type="molecule type" value="Genomic_DNA"/>
</dbReference>
<evidence type="ECO:0000313" key="4">
    <source>
        <dbReference type="EMBL" id="KJV08588.1"/>
    </source>
</evidence>
<evidence type="ECO:0000313" key="5">
    <source>
        <dbReference type="Proteomes" id="UP000033774"/>
    </source>
</evidence>